<dbReference type="GO" id="GO:0055085">
    <property type="term" value="P:transmembrane transport"/>
    <property type="evidence" value="ECO:0007669"/>
    <property type="project" value="InterPro"/>
</dbReference>
<name>A0A5C1QBJ3_9SPIO</name>
<dbReference type="OrthoDB" id="2958608at2"/>
<dbReference type="Proteomes" id="UP000323824">
    <property type="component" value="Chromosome"/>
</dbReference>
<protein>
    <submittedName>
        <fullName evidence="9">ABC transporter permease subunit</fullName>
    </submittedName>
</protein>
<evidence type="ECO:0000313" key="10">
    <source>
        <dbReference type="Proteomes" id="UP000323824"/>
    </source>
</evidence>
<dbReference type="KEGG" id="sper:EW093_09340"/>
<reference evidence="9 10" key="2">
    <citation type="submission" date="2019-09" db="EMBL/GenBank/DDBJ databases">
        <title>Complete Genome Sequence and Methylome Analysis of free living Spirochaetas.</title>
        <authorList>
            <person name="Leshcheva N."/>
            <person name="Mikheeva N."/>
        </authorList>
    </citation>
    <scope>NUCLEOTIDE SEQUENCE [LARGE SCALE GENOMIC DNA]</scope>
    <source>
        <strain evidence="9 10">P</strain>
    </source>
</reference>
<evidence type="ECO:0000256" key="4">
    <source>
        <dbReference type="ARBA" id="ARBA00022692"/>
    </source>
</evidence>
<evidence type="ECO:0000259" key="8">
    <source>
        <dbReference type="PROSITE" id="PS50928"/>
    </source>
</evidence>
<keyword evidence="10" id="KW-1185">Reference proteome</keyword>
<reference evidence="9 10" key="1">
    <citation type="submission" date="2019-02" db="EMBL/GenBank/DDBJ databases">
        <authorList>
            <person name="Fomenkov A."/>
            <person name="Dubinina G."/>
            <person name="Grabovich M."/>
            <person name="Vincze T."/>
            <person name="Roberts R.J."/>
        </authorList>
    </citation>
    <scope>NUCLEOTIDE SEQUENCE [LARGE SCALE GENOMIC DNA]</scope>
    <source>
        <strain evidence="9 10">P</strain>
    </source>
</reference>
<keyword evidence="6 7" id="KW-0472">Membrane</keyword>
<feature type="transmembrane region" description="Helical" evidence="7">
    <location>
        <begin position="261"/>
        <end position="283"/>
    </location>
</feature>
<feature type="domain" description="ABC transmembrane type-1" evidence="8">
    <location>
        <begin position="71"/>
        <end position="274"/>
    </location>
</feature>
<evidence type="ECO:0000313" key="9">
    <source>
        <dbReference type="EMBL" id="QEN04901.1"/>
    </source>
</evidence>
<dbReference type="GO" id="GO:0005886">
    <property type="term" value="C:plasma membrane"/>
    <property type="evidence" value="ECO:0007669"/>
    <property type="project" value="UniProtKB-SubCell"/>
</dbReference>
<keyword evidence="5 7" id="KW-1133">Transmembrane helix</keyword>
<feature type="transmembrane region" description="Helical" evidence="7">
    <location>
        <begin position="70"/>
        <end position="96"/>
    </location>
</feature>
<dbReference type="EMBL" id="CP035807">
    <property type="protein sequence ID" value="QEN04901.1"/>
    <property type="molecule type" value="Genomic_DNA"/>
</dbReference>
<proteinExistence type="inferred from homology"/>
<keyword evidence="2 7" id="KW-0813">Transport</keyword>
<feature type="transmembrane region" description="Helical" evidence="7">
    <location>
        <begin position="108"/>
        <end position="130"/>
    </location>
</feature>
<accession>A0A5C1QBJ3</accession>
<evidence type="ECO:0000256" key="6">
    <source>
        <dbReference type="ARBA" id="ARBA00023136"/>
    </source>
</evidence>
<dbReference type="PANTHER" id="PTHR43163">
    <property type="entry name" value="DIPEPTIDE TRANSPORT SYSTEM PERMEASE PROTEIN DPPB-RELATED"/>
    <property type="match status" value="1"/>
</dbReference>
<keyword evidence="4 7" id="KW-0812">Transmembrane</keyword>
<dbReference type="AlphaFoldDB" id="A0A5C1QBJ3"/>
<dbReference type="Pfam" id="PF00528">
    <property type="entry name" value="BPD_transp_1"/>
    <property type="match status" value="1"/>
</dbReference>
<evidence type="ECO:0000256" key="7">
    <source>
        <dbReference type="RuleBase" id="RU363032"/>
    </source>
</evidence>
<evidence type="ECO:0000256" key="2">
    <source>
        <dbReference type="ARBA" id="ARBA00022448"/>
    </source>
</evidence>
<gene>
    <name evidence="9" type="ORF">EW093_09340</name>
</gene>
<dbReference type="InterPro" id="IPR000515">
    <property type="entry name" value="MetI-like"/>
</dbReference>
<dbReference type="Gene3D" id="1.10.3720.10">
    <property type="entry name" value="MetI-like"/>
    <property type="match status" value="1"/>
</dbReference>
<evidence type="ECO:0000256" key="5">
    <source>
        <dbReference type="ARBA" id="ARBA00022989"/>
    </source>
</evidence>
<dbReference type="InterPro" id="IPR035906">
    <property type="entry name" value="MetI-like_sf"/>
</dbReference>
<sequence length="293" mass="33099">MKKILFIVVAVFFVSVIPEIVSVRQGELLFDIKQPFILIANYFDVLRSGDIFSYVIRGNSRSLIEVFPRFFITSFLYLNISLFLGVFIGVLLGLLLSNYKTFKIRNTLSLIGFVPDFILIIILQILVIVLNNLIGFRLIKVATAGGSYAIILPLISMSLFPLIYMMNIVSGETFKIRGQSYVLYAKAKGLGDRYIFFKHILPGIFPLIIGEIPRLTGLIIANLFIVERLYNISGVTRLLFYVLGANGGLKYEIDFVQPHVVVNVLFGFVILYFLSYSLLSFFVKGVKKVVCND</sequence>
<comment type="subcellular location">
    <subcellularLocation>
        <location evidence="1 7">Cell membrane</location>
        <topology evidence="1 7">Multi-pass membrane protein</topology>
    </subcellularLocation>
</comment>
<dbReference type="RefSeq" id="WP_149568142.1">
    <property type="nucleotide sequence ID" value="NZ_CP035807.1"/>
</dbReference>
<dbReference type="SUPFAM" id="SSF161098">
    <property type="entry name" value="MetI-like"/>
    <property type="match status" value="1"/>
</dbReference>
<organism evidence="9 10">
    <name type="scientific">Thiospirochaeta perfilievii</name>
    <dbReference type="NCBI Taxonomy" id="252967"/>
    <lineage>
        <taxon>Bacteria</taxon>
        <taxon>Pseudomonadati</taxon>
        <taxon>Spirochaetota</taxon>
        <taxon>Spirochaetia</taxon>
        <taxon>Spirochaetales</taxon>
        <taxon>Spirochaetaceae</taxon>
        <taxon>Thiospirochaeta</taxon>
    </lineage>
</organism>
<feature type="transmembrane region" description="Helical" evidence="7">
    <location>
        <begin position="150"/>
        <end position="169"/>
    </location>
</feature>
<keyword evidence="3" id="KW-1003">Cell membrane</keyword>
<comment type="similarity">
    <text evidence="7">Belongs to the binding-protein-dependent transport system permease family.</text>
</comment>
<dbReference type="PANTHER" id="PTHR43163:SF6">
    <property type="entry name" value="DIPEPTIDE TRANSPORT SYSTEM PERMEASE PROTEIN DPPB-RELATED"/>
    <property type="match status" value="1"/>
</dbReference>
<evidence type="ECO:0000256" key="3">
    <source>
        <dbReference type="ARBA" id="ARBA00022475"/>
    </source>
</evidence>
<evidence type="ECO:0000256" key="1">
    <source>
        <dbReference type="ARBA" id="ARBA00004651"/>
    </source>
</evidence>
<dbReference type="PROSITE" id="PS50928">
    <property type="entry name" value="ABC_TM1"/>
    <property type="match status" value="1"/>
</dbReference>